<sequence>MEVQKSEKENIHVLHIKAKNAYYIGTKGVLNARSSSVVFNL</sequence>
<dbReference type="Proteomes" id="UP001054252">
    <property type="component" value="Unassembled WGS sequence"/>
</dbReference>
<organism evidence="1 2">
    <name type="scientific">Rubroshorea leprosula</name>
    <dbReference type="NCBI Taxonomy" id="152421"/>
    <lineage>
        <taxon>Eukaryota</taxon>
        <taxon>Viridiplantae</taxon>
        <taxon>Streptophyta</taxon>
        <taxon>Embryophyta</taxon>
        <taxon>Tracheophyta</taxon>
        <taxon>Spermatophyta</taxon>
        <taxon>Magnoliopsida</taxon>
        <taxon>eudicotyledons</taxon>
        <taxon>Gunneridae</taxon>
        <taxon>Pentapetalae</taxon>
        <taxon>rosids</taxon>
        <taxon>malvids</taxon>
        <taxon>Malvales</taxon>
        <taxon>Dipterocarpaceae</taxon>
        <taxon>Rubroshorea</taxon>
    </lineage>
</organism>
<protein>
    <recommendedName>
        <fullName evidence="3">Ribosomal protein L23</fullName>
    </recommendedName>
</protein>
<dbReference type="AlphaFoldDB" id="A0AAV5IWL3"/>
<evidence type="ECO:0000313" key="1">
    <source>
        <dbReference type="EMBL" id="GKV02243.1"/>
    </source>
</evidence>
<keyword evidence="2" id="KW-1185">Reference proteome</keyword>
<gene>
    <name evidence="1" type="ORF">SLEP1_g14700</name>
</gene>
<evidence type="ECO:0008006" key="3">
    <source>
        <dbReference type="Google" id="ProtNLM"/>
    </source>
</evidence>
<evidence type="ECO:0000313" key="2">
    <source>
        <dbReference type="Proteomes" id="UP001054252"/>
    </source>
</evidence>
<comment type="caution">
    <text evidence="1">The sequence shown here is derived from an EMBL/GenBank/DDBJ whole genome shotgun (WGS) entry which is preliminary data.</text>
</comment>
<reference evidence="1 2" key="1">
    <citation type="journal article" date="2021" name="Commun. Biol.">
        <title>The genome of Shorea leprosula (Dipterocarpaceae) highlights the ecological relevance of drought in aseasonal tropical rainforests.</title>
        <authorList>
            <person name="Ng K.K.S."/>
            <person name="Kobayashi M.J."/>
            <person name="Fawcett J.A."/>
            <person name="Hatakeyama M."/>
            <person name="Paape T."/>
            <person name="Ng C.H."/>
            <person name="Ang C.C."/>
            <person name="Tnah L.H."/>
            <person name="Lee C.T."/>
            <person name="Nishiyama T."/>
            <person name="Sese J."/>
            <person name="O'Brien M.J."/>
            <person name="Copetti D."/>
            <person name="Mohd Noor M.I."/>
            <person name="Ong R.C."/>
            <person name="Putra M."/>
            <person name="Sireger I.Z."/>
            <person name="Indrioko S."/>
            <person name="Kosugi Y."/>
            <person name="Izuno A."/>
            <person name="Isagi Y."/>
            <person name="Lee S.L."/>
            <person name="Shimizu K.K."/>
        </authorList>
    </citation>
    <scope>NUCLEOTIDE SEQUENCE [LARGE SCALE GENOMIC DNA]</scope>
    <source>
        <strain evidence="1">214</strain>
    </source>
</reference>
<name>A0AAV5IWL3_9ROSI</name>
<accession>A0AAV5IWL3</accession>
<dbReference type="EMBL" id="BPVZ01000018">
    <property type="protein sequence ID" value="GKV02243.1"/>
    <property type="molecule type" value="Genomic_DNA"/>
</dbReference>
<proteinExistence type="predicted"/>